<dbReference type="Pfam" id="PF00561">
    <property type="entry name" value="Abhydrolase_1"/>
    <property type="match status" value="1"/>
</dbReference>
<dbReference type="InterPro" id="IPR050266">
    <property type="entry name" value="AB_hydrolase_sf"/>
</dbReference>
<dbReference type="Gene3D" id="3.40.50.1820">
    <property type="entry name" value="alpha/beta hydrolase"/>
    <property type="match status" value="1"/>
</dbReference>
<dbReference type="PANTHER" id="PTHR43798:SF33">
    <property type="entry name" value="HYDROLASE, PUTATIVE (AFU_ORTHOLOGUE AFUA_2G14860)-RELATED"/>
    <property type="match status" value="1"/>
</dbReference>
<sequence>MVPEPQLARTIRTGKREIVTFPKLGSAQVHVLDEGEGPAVVLSSGLAIAWFDWQDLTDQLLADGYRVICIDRPGAGLSGPLPQGNYPSVADQAGVIAQVLDAREVASAIVVGHSMGGMVAEAFARLYPQRCERLVLVDTSYETPPETLGQASPEPASYESARSESVGSEPFSSESAGSEPFSSKSAASDLEGERAEQEADGASNESLLARLLESPPVEELFLFATKQAQVVLTSSPALARLVSKIRFHTKRTPLRSARRVDEAKVSRAVFTKAHILSGMVREYAAYGDWVKQVEQLRHTHTYTGQVAVVAAQSGPHALSERWVSLLDELAGRFADQGAVTGFHVVKASHLVMRDIPQDLAQIIEGD</sequence>
<dbReference type="PRINTS" id="PR00111">
    <property type="entry name" value="ABHYDROLASE"/>
</dbReference>
<comment type="caution">
    <text evidence="3">The sequence shown here is derived from an EMBL/GenBank/DDBJ whole genome shotgun (WGS) entry which is preliminary data.</text>
</comment>
<gene>
    <name evidence="3" type="ORF">QS713_02080</name>
</gene>
<evidence type="ECO:0000256" key="1">
    <source>
        <dbReference type="SAM" id="MobiDB-lite"/>
    </source>
</evidence>
<dbReference type="InterPro" id="IPR000073">
    <property type="entry name" value="AB_hydrolase_1"/>
</dbReference>
<dbReference type="InterPro" id="IPR029058">
    <property type="entry name" value="AB_hydrolase_fold"/>
</dbReference>
<organism evidence="3 4">
    <name type="scientific">Gleimia hominis</name>
    <dbReference type="NCBI Taxonomy" id="595468"/>
    <lineage>
        <taxon>Bacteria</taxon>
        <taxon>Bacillati</taxon>
        <taxon>Actinomycetota</taxon>
        <taxon>Actinomycetes</taxon>
        <taxon>Actinomycetales</taxon>
        <taxon>Actinomycetaceae</taxon>
        <taxon>Gleimia</taxon>
    </lineage>
</organism>
<reference evidence="3 4" key="1">
    <citation type="submission" date="2023-06" db="EMBL/GenBank/DDBJ databases">
        <title>Draft genome sequence of Gleimia hominis type strain CCUG 57540T.</title>
        <authorList>
            <person name="Salva-Serra F."/>
            <person name="Cardew S."/>
            <person name="Jensie Markopoulos S."/>
            <person name="Ohlen M."/>
            <person name="Inganas E."/>
            <person name="Svensson-Stadler L."/>
            <person name="Moore E.R.B."/>
        </authorList>
    </citation>
    <scope>NUCLEOTIDE SEQUENCE [LARGE SCALE GENOMIC DNA]</scope>
    <source>
        <strain evidence="3 4">CCUG 57540</strain>
    </source>
</reference>
<feature type="compositionally biased region" description="Low complexity" evidence="1">
    <location>
        <begin position="167"/>
        <end position="186"/>
    </location>
</feature>
<dbReference type="RefSeq" id="WP_313272058.1">
    <property type="nucleotide sequence ID" value="NZ_JASXSX010000001.1"/>
</dbReference>
<protein>
    <submittedName>
        <fullName evidence="3">Alpha/beta hydrolase</fullName>
    </submittedName>
</protein>
<evidence type="ECO:0000313" key="3">
    <source>
        <dbReference type="EMBL" id="MDT3766852.1"/>
    </source>
</evidence>
<evidence type="ECO:0000259" key="2">
    <source>
        <dbReference type="Pfam" id="PF00561"/>
    </source>
</evidence>
<accession>A0ABU3IBK8</accession>
<dbReference type="SUPFAM" id="SSF53474">
    <property type="entry name" value="alpha/beta-Hydrolases"/>
    <property type="match status" value="1"/>
</dbReference>
<dbReference type="EMBL" id="JASXSX010000001">
    <property type="protein sequence ID" value="MDT3766852.1"/>
    <property type="molecule type" value="Genomic_DNA"/>
</dbReference>
<feature type="domain" description="AB hydrolase-1" evidence="2">
    <location>
        <begin position="38"/>
        <end position="145"/>
    </location>
</feature>
<feature type="region of interest" description="Disordered" evidence="1">
    <location>
        <begin position="143"/>
        <end position="202"/>
    </location>
</feature>
<dbReference type="Proteomes" id="UP001247542">
    <property type="component" value="Unassembled WGS sequence"/>
</dbReference>
<dbReference type="GO" id="GO:0016787">
    <property type="term" value="F:hydrolase activity"/>
    <property type="evidence" value="ECO:0007669"/>
    <property type="project" value="UniProtKB-KW"/>
</dbReference>
<keyword evidence="3" id="KW-0378">Hydrolase</keyword>
<proteinExistence type="predicted"/>
<name>A0ABU3IBK8_9ACTO</name>
<keyword evidence="4" id="KW-1185">Reference proteome</keyword>
<evidence type="ECO:0000313" key="4">
    <source>
        <dbReference type="Proteomes" id="UP001247542"/>
    </source>
</evidence>
<dbReference type="PANTHER" id="PTHR43798">
    <property type="entry name" value="MONOACYLGLYCEROL LIPASE"/>
    <property type="match status" value="1"/>
</dbReference>